<keyword evidence="4 7" id="KW-0067">ATP-binding</keyword>
<evidence type="ECO:0000259" key="8">
    <source>
        <dbReference type="PROSITE" id="PS50862"/>
    </source>
</evidence>
<evidence type="ECO:0000256" key="6">
    <source>
        <dbReference type="ARBA" id="ARBA00023146"/>
    </source>
</evidence>
<evidence type="ECO:0000256" key="1">
    <source>
        <dbReference type="ARBA" id="ARBA00006303"/>
    </source>
</evidence>
<dbReference type="InterPro" id="IPR047090">
    <property type="entry name" value="AspRS_core"/>
</dbReference>
<keyword evidence="3 7" id="KW-0547">Nucleotide-binding</keyword>
<comment type="catalytic activity">
    <reaction evidence="7">
        <text>tRNA(Asp) + L-aspartate + ATP = L-aspartyl-tRNA(Asp) + AMP + diphosphate</text>
        <dbReference type="Rhea" id="RHEA:19649"/>
        <dbReference type="Rhea" id="RHEA-COMP:9660"/>
        <dbReference type="Rhea" id="RHEA-COMP:9678"/>
        <dbReference type="ChEBI" id="CHEBI:29991"/>
        <dbReference type="ChEBI" id="CHEBI:30616"/>
        <dbReference type="ChEBI" id="CHEBI:33019"/>
        <dbReference type="ChEBI" id="CHEBI:78442"/>
        <dbReference type="ChEBI" id="CHEBI:78516"/>
        <dbReference type="ChEBI" id="CHEBI:456215"/>
        <dbReference type="EC" id="6.1.1.12"/>
    </reaction>
</comment>
<dbReference type="Pfam" id="PF01336">
    <property type="entry name" value="tRNA_anti-codon"/>
    <property type="match status" value="1"/>
</dbReference>
<feature type="binding site" evidence="7">
    <location>
        <position position="495"/>
    </location>
    <ligand>
        <name>L-aspartate</name>
        <dbReference type="ChEBI" id="CHEBI:29991"/>
    </ligand>
</feature>
<dbReference type="PANTHER" id="PTHR22594">
    <property type="entry name" value="ASPARTYL/LYSYL-TRNA SYNTHETASE"/>
    <property type="match status" value="1"/>
</dbReference>
<dbReference type="PANTHER" id="PTHR22594:SF5">
    <property type="entry name" value="ASPARTATE--TRNA LIGASE, MITOCHONDRIAL"/>
    <property type="match status" value="1"/>
</dbReference>
<comment type="function">
    <text evidence="7">Catalyzes the attachment of L-aspartate to tRNA(Asp) in a two-step reaction: L-aspartate is first activated by ATP to form Asp-AMP and then transferred to the acceptor end of tRNA(Asp).</text>
</comment>
<feature type="binding site" evidence="7">
    <location>
        <position position="488"/>
    </location>
    <ligand>
        <name>ATP</name>
        <dbReference type="ChEBI" id="CHEBI:30616"/>
    </ligand>
</feature>
<dbReference type="SUPFAM" id="SSF55261">
    <property type="entry name" value="GAD domain-like"/>
    <property type="match status" value="1"/>
</dbReference>
<keyword evidence="6 7" id="KW-0030">Aminoacyl-tRNA synthetase</keyword>
<keyword evidence="10" id="KW-1185">Reference proteome</keyword>
<dbReference type="SUPFAM" id="SSF50249">
    <property type="entry name" value="Nucleic acid-binding proteins"/>
    <property type="match status" value="1"/>
</dbReference>
<comment type="caution">
    <text evidence="7">Lacks conserved residue(s) required for the propagation of feature annotation.</text>
</comment>
<dbReference type="EC" id="6.1.1.12" evidence="7"/>
<dbReference type="GO" id="GO:0005737">
    <property type="term" value="C:cytoplasm"/>
    <property type="evidence" value="ECO:0007669"/>
    <property type="project" value="UniProtKB-SubCell"/>
</dbReference>
<name>A0A1T5L233_9FIRM</name>
<dbReference type="Gene3D" id="2.40.50.140">
    <property type="entry name" value="Nucleic acid-binding proteins"/>
    <property type="match status" value="1"/>
</dbReference>
<feature type="region of interest" description="Aspartate" evidence="7">
    <location>
        <begin position="204"/>
        <end position="207"/>
    </location>
</feature>
<accession>A0A1T5L233</accession>
<evidence type="ECO:0000256" key="3">
    <source>
        <dbReference type="ARBA" id="ARBA00022741"/>
    </source>
</evidence>
<evidence type="ECO:0000256" key="4">
    <source>
        <dbReference type="ARBA" id="ARBA00022840"/>
    </source>
</evidence>
<dbReference type="PROSITE" id="PS50862">
    <property type="entry name" value="AA_TRNA_LIGASE_II"/>
    <property type="match status" value="1"/>
</dbReference>
<dbReference type="Gene3D" id="3.30.930.10">
    <property type="entry name" value="Bira Bifunctional Protein, Domain 2"/>
    <property type="match status" value="1"/>
</dbReference>
<dbReference type="InterPro" id="IPR002312">
    <property type="entry name" value="Asp/Asn-tRNA-synth_IIb"/>
</dbReference>
<dbReference type="GO" id="GO:0005524">
    <property type="term" value="F:ATP binding"/>
    <property type="evidence" value="ECO:0007669"/>
    <property type="project" value="UniProtKB-UniRule"/>
</dbReference>
<organism evidence="9 10">
    <name type="scientific">Maledivibacter halophilus</name>
    <dbReference type="NCBI Taxonomy" id="36842"/>
    <lineage>
        <taxon>Bacteria</taxon>
        <taxon>Bacillati</taxon>
        <taxon>Bacillota</taxon>
        <taxon>Clostridia</taxon>
        <taxon>Peptostreptococcales</taxon>
        <taxon>Caminicellaceae</taxon>
        <taxon>Maledivibacter</taxon>
    </lineage>
</organism>
<dbReference type="Proteomes" id="UP000190285">
    <property type="component" value="Unassembled WGS sequence"/>
</dbReference>
<dbReference type="Pfam" id="PF00152">
    <property type="entry name" value="tRNA-synt_2"/>
    <property type="match status" value="1"/>
</dbReference>
<dbReference type="InterPro" id="IPR045864">
    <property type="entry name" value="aa-tRNA-synth_II/BPL/LPL"/>
</dbReference>
<feature type="binding site" evidence="7">
    <location>
        <position position="235"/>
    </location>
    <ligand>
        <name>ATP</name>
        <dbReference type="ChEBI" id="CHEBI:30616"/>
    </ligand>
</feature>
<comment type="subcellular location">
    <subcellularLocation>
        <location evidence="7">Cytoplasm</location>
    </subcellularLocation>
</comment>
<dbReference type="GO" id="GO:0006422">
    <property type="term" value="P:aspartyl-tRNA aminoacylation"/>
    <property type="evidence" value="ECO:0007669"/>
    <property type="project" value="UniProtKB-UniRule"/>
</dbReference>
<dbReference type="GO" id="GO:0140096">
    <property type="term" value="F:catalytic activity, acting on a protein"/>
    <property type="evidence" value="ECO:0007669"/>
    <property type="project" value="UniProtKB-ARBA"/>
</dbReference>
<evidence type="ECO:0000313" key="9">
    <source>
        <dbReference type="EMBL" id="SKC70087.1"/>
    </source>
</evidence>
<comment type="similarity">
    <text evidence="1 7">Belongs to the class-II aminoacyl-tRNA synthetase family. Type 1 subfamily.</text>
</comment>
<feature type="domain" description="Aminoacyl-transfer RNA synthetases class-II family profile" evidence="8">
    <location>
        <begin position="147"/>
        <end position="561"/>
    </location>
</feature>
<dbReference type="Pfam" id="PF02938">
    <property type="entry name" value="GAD"/>
    <property type="match status" value="1"/>
</dbReference>
<keyword evidence="2 7" id="KW-0436">Ligase</keyword>
<dbReference type="CDD" id="cd04317">
    <property type="entry name" value="EcAspRS_like_N"/>
    <property type="match status" value="1"/>
</dbReference>
<dbReference type="Gene3D" id="3.30.1360.30">
    <property type="entry name" value="GAD-like domain"/>
    <property type="match status" value="1"/>
</dbReference>
<dbReference type="InterPro" id="IPR029351">
    <property type="entry name" value="GAD_dom"/>
</dbReference>
<protein>
    <recommendedName>
        <fullName evidence="7">Aspartate--tRNA ligase</fullName>
        <ecNumber evidence="7">6.1.1.12</ecNumber>
    </recommendedName>
    <alternativeName>
        <fullName evidence="7">Aspartyl-tRNA synthetase</fullName>
        <shortName evidence="7">AspRS</shortName>
    </alternativeName>
</protein>
<reference evidence="9 10" key="1">
    <citation type="submission" date="2017-02" db="EMBL/GenBank/DDBJ databases">
        <authorList>
            <person name="Peterson S.W."/>
        </authorList>
    </citation>
    <scope>NUCLEOTIDE SEQUENCE [LARGE SCALE GENOMIC DNA]</scope>
    <source>
        <strain evidence="9 10">M1</strain>
    </source>
</reference>
<dbReference type="CDD" id="cd00777">
    <property type="entry name" value="AspRS_core"/>
    <property type="match status" value="1"/>
</dbReference>
<evidence type="ECO:0000256" key="2">
    <source>
        <dbReference type="ARBA" id="ARBA00022598"/>
    </source>
</evidence>
<feature type="binding site" evidence="7">
    <location>
        <begin position="226"/>
        <end position="228"/>
    </location>
    <ligand>
        <name>ATP</name>
        <dbReference type="ChEBI" id="CHEBI:30616"/>
    </ligand>
</feature>
<dbReference type="SUPFAM" id="SSF55681">
    <property type="entry name" value="Class II aaRS and biotin synthetases"/>
    <property type="match status" value="1"/>
</dbReference>
<evidence type="ECO:0000256" key="7">
    <source>
        <dbReference type="HAMAP-Rule" id="MF_00044"/>
    </source>
</evidence>
<dbReference type="InterPro" id="IPR004365">
    <property type="entry name" value="NA-bd_OB_tRNA"/>
</dbReference>
<feature type="binding site" evidence="7">
    <location>
        <begin position="540"/>
        <end position="543"/>
    </location>
    <ligand>
        <name>ATP</name>
        <dbReference type="ChEBI" id="CHEBI:30616"/>
    </ligand>
</feature>
<dbReference type="GO" id="GO:0003676">
    <property type="term" value="F:nucleic acid binding"/>
    <property type="evidence" value="ECO:0007669"/>
    <property type="project" value="InterPro"/>
</dbReference>
<dbReference type="AlphaFoldDB" id="A0A1T5L233"/>
<dbReference type="InterPro" id="IPR004115">
    <property type="entry name" value="GAD-like_sf"/>
</dbReference>
<comment type="subunit">
    <text evidence="7">Homodimer.</text>
</comment>
<keyword evidence="5 7" id="KW-0648">Protein biosynthesis</keyword>
<dbReference type="GO" id="GO:0004815">
    <property type="term" value="F:aspartate-tRNA ligase activity"/>
    <property type="evidence" value="ECO:0007669"/>
    <property type="project" value="UniProtKB-UniRule"/>
</dbReference>
<dbReference type="STRING" id="36842.SAMN02194393_02371"/>
<dbReference type="InterPro" id="IPR047089">
    <property type="entry name" value="Asp-tRNA-ligase_1_N"/>
</dbReference>
<keyword evidence="7" id="KW-0963">Cytoplasm</keyword>
<dbReference type="PRINTS" id="PR01042">
    <property type="entry name" value="TRNASYNTHASP"/>
</dbReference>
<dbReference type="NCBIfam" id="TIGR00459">
    <property type="entry name" value="aspS_bact"/>
    <property type="match status" value="1"/>
</dbReference>
<dbReference type="RefSeq" id="WP_079491866.1">
    <property type="nucleotide sequence ID" value="NZ_FUZT01000005.1"/>
</dbReference>
<dbReference type="EMBL" id="FUZT01000005">
    <property type="protein sequence ID" value="SKC70087.1"/>
    <property type="molecule type" value="Genomic_DNA"/>
</dbReference>
<gene>
    <name evidence="7" type="primary">aspS</name>
    <name evidence="9" type="ORF">SAMN02194393_02371</name>
</gene>
<feature type="binding site" evidence="7">
    <location>
        <position position="226"/>
    </location>
    <ligand>
        <name>L-aspartate</name>
        <dbReference type="ChEBI" id="CHEBI:29991"/>
    </ligand>
</feature>
<dbReference type="InterPro" id="IPR012340">
    <property type="entry name" value="NA-bd_OB-fold"/>
</dbReference>
<proteinExistence type="inferred from homology"/>
<feature type="binding site" evidence="7">
    <location>
        <position position="180"/>
    </location>
    <ligand>
        <name>L-aspartate</name>
        <dbReference type="ChEBI" id="CHEBI:29991"/>
    </ligand>
</feature>
<dbReference type="GO" id="GO:0016740">
    <property type="term" value="F:transferase activity"/>
    <property type="evidence" value="ECO:0007669"/>
    <property type="project" value="UniProtKB-ARBA"/>
</dbReference>
<dbReference type="InterPro" id="IPR006195">
    <property type="entry name" value="aa-tRNA-synth_II"/>
</dbReference>
<dbReference type="InterPro" id="IPR004524">
    <property type="entry name" value="Asp-tRNA-ligase_1"/>
</dbReference>
<evidence type="ECO:0000256" key="5">
    <source>
        <dbReference type="ARBA" id="ARBA00022917"/>
    </source>
</evidence>
<dbReference type="OrthoDB" id="9802326at2"/>
<feature type="binding site" evidence="7">
    <location>
        <position position="454"/>
    </location>
    <ligand>
        <name>L-aspartate</name>
        <dbReference type="ChEBI" id="CHEBI:29991"/>
    </ligand>
</feature>
<dbReference type="HAMAP" id="MF_00044">
    <property type="entry name" value="Asp_tRNA_synth_type1"/>
    <property type="match status" value="1"/>
</dbReference>
<evidence type="ECO:0000313" key="10">
    <source>
        <dbReference type="Proteomes" id="UP000190285"/>
    </source>
</evidence>
<dbReference type="NCBIfam" id="NF001750">
    <property type="entry name" value="PRK00476.1"/>
    <property type="match status" value="1"/>
</dbReference>
<sequence>MAELLKGMKRTHMCGVLRSDDIGKEVVLMGWIQRRRNLGGLIFVDLRDREGLVQIIFDKDVSEEAFNKAENVRGEFVIAVKGEVKKRQDINTDLKTGEIEVFAKELKILSESEIPPIHINDEDEAGERIRLKYRYLDLRKPKMQKLLRTRSKIASTIRSFLDENGFLDLETPVLTKPAPEGARDYLVPSRVNPGKFYALPQSPQIFKQLLMVSGFDKYYQIVKCFRDEDLRADRQPEFTQVDIEMSFVDEEDVISINEKLVKRLFKEIKGIELDTPFMRMTYKEAMERYGSDKPDLRFGYQLKALNEVVKECGFGVFANTVKAGNDVKAININGGAEKFSKKGMKNLEKLAKTYGAKGLAWMKVTSDGIDSPISKFLSEEDTKAIIDKMESTVGDLILFVADKSSIVNTTLGALRIEIAKKLDIINEDEFKILWVTEFPLFEYDEDDGRYYAKHHPFTSPADDDIDIVESNPEKARAKAYDLVINGSEVGGGSIRIHDSSLQERMFRALGFTDEEAYEKFGYLIDAFKYGTPPHGGIAYGLDRLTMILTCTENIRDVIAFPKTQDARCLLTEAPSVADNTQLEELKIKLMEE</sequence>
<dbReference type="InterPro" id="IPR004364">
    <property type="entry name" value="Aa-tRNA-synt_II"/>
</dbReference>